<accession>A0A645HIK5</accession>
<name>A0A645HIK5_9ZZZZ</name>
<dbReference type="AlphaFoldDB" id="A0A645HIK5"/>
<organism evidence="1">
    <name type="scientific">bioreactor metagenome</name>
    <dbReference type="NCBI Taxonomy" id="1076179"/>
    <lineage>
        <taxon>unclassified sequences</taxon>
        <taxon>metagenomes</taxon>
        <taxon>ecological metagenomes</taxon>
    </lineage>
</organism>
<comment type="caution">
    <text evidence="1">The sequence shown here is derived from an EMBL/GenBank/DDBJ whole genome shotgun (WGS) entry which is preliminary data.</text>
</comment>
<dbReference type="EMBL" id="VSSQ01089840">
    <property type="protein sequence ID" value="MPN35954.1"/>
    <property type="molecule type" value="Genomic_DNA"/>
</dbReference>
<evidence type="ECO:0000313" key="1">
    <source>
        <dbReference type="EMBL" id="MPN35954.1"/>
    </source>
</evidence>
<protein>
    <submittedName>
        <fullName evidence="1">Uncharacterized protein</fullName>
    </submittedName>
</protein>
<sequence length="185" mass="21403">MNLAKKHEECSFFAMVSPEQISDEFCEKVCPLQNIALSIGIEADPEKAAIFRKAFDSLFQKHCIYGFHTYYSAQTVERILTEGFLSFVLKKHCIFGIYINEDEHETETEDLVFRFVSRIRGSNGRPLIAIDWYKDNLFISNSISPGSDYMTIDAKENLFFHEKRICLRIKQPNLREMIGEAMPAI</sequence>
<gene>
    <name evidence="1" type="ORF">SDC9_183459</name>
</gene>
<proteinExistence type="predicted"/>
<reference evidence="1" key="1">
    <citation type="submission" date="2019-08" db="EMBL/GenBank/DDBJ databases">
        <authorList>
            <person name="Kucharzyk K."/>
            <person name="Murdoch R.W."/>
            <person name="Higgins S."/>
            <person name="Loffler F."/>
        </authorList>
    </citation>
    <scope>NUCLEOTIDE SEQUENCE</scope>
</reference>